<evidence type="ECO:0000313" key="1">
    <source>
        <dbReference type="EMBL" id="CAL2107466.1"/>
    </source>
</evidence>
<name>A0ABM9PP09_9FLAO</name>
<comment type="caution">
    <text evidence="1">The sequence shown here is derived from an EMBL/GenBank/DDBJ whole genome shotgun (WGS) entry which is preliminary data.</text>
</comment>
<dbReference type="Proteomes" id="UP001497602">
    <property type="component" value="Unassembled WGS sequence"/>
</dbReference>
<gene>
    <name evidence="1" type="ORF">T190115A13A_30312</name>
</gene>
<reference evidence="1 2" key="1">
    <citation type="submission" date="2024-05" db="EMBL/GenBank/DDBJ databases">
        <authorList>
            <person name="Duchaud E."/>
        </authorList>
    </citation>
    <scope>NUCLEOTIDE SEQUENCE [LARGE SCALE GENOMIC DNA]</scope>
    <source>
        <strain evidence="1">Ena-SAMPLE-TAB-13-05-2024-13:56:06:370-140305</strain>
    </source>
</reference>
<dbReference type="EMBL" id="CAXJRC010000033">
    <property type="protein sequence ID" value="CAL2107466.1"/>
    <property type="molecule type" value="Genomic_DNA"/>
</dbReference>
<accession>A0ABM9PP09</accession>
<evidence type="ECO:0000313" key="2">
    <source>
        <dbReference type="Proteomes" id="UP001497602"/>
    </source>
</evidence>
<keyword evidence="2" id="KW-1185">Reference proteome</keyword>
<sequence>MEVLKVEHNRIGQSLLPSFNVKKGEVCGVFISNDVNVELIETELIKTVTQRKIKNKITILSPFYEVKDVYRKQSFWDFITKNNLVRNYVKKQLECDESKVMDILKKCDIGYDWDMNLYGSTRRILSTLIAMEKNENIIYNTFAIDVKGARRLNDVVREKVSQTKGCAIEINYGFSSESMVPLENYNRVVEIITV</sequence>
<dbReference type="RefSeq" id="WP_348739066.1">
    <property type="nucleotide sequence ID" value="NZ_CAXJRC010000033.1"/>
</dbReference>
<proteinExistence type="predicted"/>
<organism evidence="1 2">
    <name type="scientific">Tenacibaculum vairaonense</name>
    <dbReference type="NCBI Taxonomy" id="3137860"/>
    <lineage>
        <taxon>Bacteria</taxon>
        <taxon>Pseudomonadati</taxon>
        <taxon>Bacteroidota</taxon>
        <taxon>Flavobacteriia</taxon>
        <taxon>Flavobacteriales</taxon>
        <taxon>Flavobacteriaceae</taxon>
        <taxon>Tenacibaculum</taxon>
    </lineage>
</organism>
<protein>
    <submittedName>
        <fullName evidence="1">Uncharacterized protein</fullName>
    </submittedName>
</protein>